<name>A0A6L2L5I2_TANCI</name>
<dbReference type="PANTHER" id="PTHR33067">
    <property type="entry name" value="RNA-DIRECTED DNA POLYMERASE-RELATED"/>
    <property type="match status" value="1"/>
</dbReference>
<keyword evidence="3" id="KW-0548">Nucleotidyltransferase</keyword>
<dbReference type="Pfam" id="PF03732">
    <property type="entry name" value="Retrotrans_gag"/>
    <property type="match status" value="1"/>
</dbReference>
<reference evidence="3" key="1">
    <citation type="journal article" date="2019" name="Sci. Rep.">
        <title>Draft genome of Tanacetum cinerariifolium, the natural source of mosquito coil.</title>
        <authorList>
            <person name="Yamashiro T."/>
            <person name="Shiraishi A."/>
            <person name="Satake H."/>
            <person name="Nakayama K."/>
        </authorList>
    </citation>
    <scope>NUCLEOTIDE SEQUENCE</scope>
</reference>
<keyword evidence="3" id="KW-0695">RNA-directed DNA polymerase</keyword>
<protein>
    <submittedName>
        <fullName evidence="3">Reverse transcriptase domain-containing protein</fullName>
    </submittedName>
</protein>
<dbReference type="Gene3D" id="2.40.70.10">
    <property type="entry name" value="Acid Proteases"/>
    <property type="match status" value="1"/>
</dbReference>
<feature type="compositionally biased region" description="Basic and acidic residues" evidence="1">
    <location>
        <begin position="290"/>
        <end position="301"/>
    </location>
</feature>
<dbReference type="PANTHER" id="PTHR33067:SF35">
    <property type="entry name" value="ASPARTIC PEPTIDASE DDI1-TYPE DOMAIN-CONTAINING PROTEIN"/>
    <property type="match status" value="1"/>
</dbReference>
<organism evidence="3">
    <name type="scientific">Tanacetum cinerariifolium</name>
    <name type="common">Dalmatian daisy</name>
    <name type="synonym">Chrysanthemum cinerariifolium</name>
    <dbReference type="NCBI Taxonomy" id="118510"/>
    <lineage>
        <taxon>Eukaryota</taxon>
        <taxon>Viridiplantae</taxon>
        <taxon>Streptophyta</taxon>
        <taxon>Embryophyta</taxon>
        <taxon>Tracheophyta</taxon>
        <taxon>Spermatophyta</taxon>
        <taxon>Magnoliopsida</taxon>
        <taxon>eudicotyledons</taxon>
        <taxon>Gunneridae</taxon>
        <taxon>Pentapetalae</taxon>
        <taxon>asterids</taxon>
        <taxon>campanulids</taxon>
        <taxon>Asterales</taxon>
        <taxon>Asteraceae</taxon>
        <taxon>Asteroideae</taxon>
        <taxon>Anthemideae</taxon>
        <taxon>Anthemidinae</taxon>
        <taxon>Tanacetum</taxon>
    </lineage>
</organism>
<dbReference type="CDD" id="cd00303">
    <property type="entry name" value="retropepsin_like"/>
    <property type="match status" value="1"/>
</dbReference>
<dbReference type="InterPro" id="IPR021109">
    <property type="entry name" value="Peptidase_aspartic_dom_sf"/>
</dbReference>
<feature type="domain" description="Retrotransposon gag" evidence="2">
    <location>
        <begin position="398"/>
        <end position="456"/>
    </location>
</feature>
<proteinExistence type="predicted"/>
<dbReference type="InterPro" id="IPR005162">
    <property type="entry name" value="Retrotrans_gag_dom"/>
</dbReference>
<sequence length="1303" mass="147154">MHKGLKLQEREQEKRVKKDQTAKKQKGGKLEQDNAEKQKMEEQKEAGELKKNLEIVPDDEDDVFVNVTPLSSKPPTIVDYKIYKEGKKENFQIIRAYGNHQMYLTFSTMLKNFDREDFKVYGRLSKTVSVVSVKSYCCQFKLMLLEEGLLLLEDLMLLIQETTEEIKITAIRKLWINDDDDDVLGVLSLELSMIECGYDVVCNGAVKVPLRECDNDLDTRLKEKPWIDDDDDVLGVLSLELSDYQVLHLYLADKPKDNTLMGSVPGQDAAARGIWGVFSLRDWHGFGGEGNKKRQKSEQNRTKSRSNGKHGKARQTSSLRLARDQSSKQKVENPKLEEHLPPVDTMTDNRTMAEMLCAPTEGYAEVIVVPPILAEQFELKHSLINMMTSEQFFGLKKDNPHDHIRCLRNEISNFEQKFGESFHEAWDRYKDLLRACPHHGFTELHQLNTFYNALNPTDQDSLNVAAGGNLLERSTQDVLTIIENKSKVLNSRSKSIASQVKVCDTTSSSEISKLTHAVNEQTSAMTTAMMVMLKQFQATPPPAPVKAVEETCVTCEDAHPYYQCPAVGGNTFLEFRDNIQGYVSAAAGNYNQGNPGYRPQCVANQMRPPAQPNPNFHLNELEKIKRMNDVSMKAMQNQIDMVKNKLRNEMKTSIQTSLSNQTNEIKNMMASLLQMNTPSTSGSGSLPINTVTNPKGKLKAITTRSGLVTDGPTVPTPPKSITPEVGECVEETYGDLDLAEYTIKVPPPPVQKYKPPSQRDFVVHKRDPLHPNIPYPSRMLKQKQQEKYEVQIQKFWQMFKQLYLNITLAEALVLMPKYQKMLKALLSNKEKFQELANTPLNENCLALILKKLPKKLRDPGKFLIPCGFSELKCKALADLGASINLMPLSVWKELGLPKLIPTDMTLELAKCAICTPAGIARDVFVPVGKFTFTADFVVVDYESDPRVPLIMGRPFLRTARALIDVHDFLEVSVSNKPSGNPTFSLHQELTSLEVNHDIHDSEGCNDIHPHSDDDPLSGSTTYLANSLLEEFTDELALITYPSDYDDNLQFDIESDLKGIEFLLYQGKDTSLKDSIDQMDLANLDDYFVDPTPEMFTDEHAPDYSSPPIFDVYDDDFLEVESDGDNVYDDPVDFKGEKIKESKLLIDELDLPYDFLPYFEYDLFNSQDFYRVDALPSTNNEDKVFNPGILIHEKPVKIITRVAQEKKLAISNASFVLEDFDPPFCEPLVFKDVPKSKMLLPFSSENEEKVFKPGIYTAEKKEHSSLGCSSVPFLSSLISSSMGEFGPAHRPKTSASWEAPHAYQ</sequence>
<keyword evidence="3" id="KW-0808">Transferase</keyword>
<evidence type="ECO:0000313" key="3">
    <source>
        <dbReference type="EMBL" id="GEU57101.1"/>
    </source>
</evidence>
<feature type="compositionally biased region" description="Basic residues" evidence="1">
    <location>
        <begin position="302"/>
        <end position="313"/>
    </location>
</feature>
<accession>A0A6L2L5I2</accession>
<evidence type="ECO:0000259" key="2">
    <source>
        <dbReference type="Pfam" id="PF03732"/>
    </source>
</evidence>
<dbReference type="GO" id="GO:0003964">
    <property type="term" value="F:RNA-directed DNA polymerase activity"/>
    <property type="evidence" value="ECO:0007669"/>
    <property type="project" value="UniProtKB-KW"/>
</dbReference>
<feature type="compositionally biased region" description="Basic and acidic residues" evidence="1">
    <location>
        <begin position="321"/>
        <end position="341"/>
    </location>
</feature>
<dbReference type="EMBL" id="BKCJ010003774">
    <property type="protein sequence ID" value="GEU57101.1"/>
    <property type="molecule type" value="Genomic_DNA"/>
</dbReference>
<evidence type="ECO:0000256" key="1">
    <source>
        <dbReference type="SAM" id="MobiDB-lite"/>
    </source>
</evidence>
<feature type="region of interest" description="Disordered" evidence="1">
    <location>
        <begin position="1"/>
        <end position="48"/>
    </location>
</feature>
<gene>
    <name evidence="3" type="ORF">Tci_029079</name>
</gene>
<feature type="region of interest" description="Disordered" evidence="1">
    <location>
        <begin position="286"/>
        <end position="347"/>
    </location>
</feature>
<comment type="caution">
    <text evidence="3">The sequence shown here is derived from an EMBL/GenBank/DDBJ whole genome shotgun (WGS) entry which is preliminary data.</text>
</comment>